<organism evidence="1 2">
    <name type="scientific">Persea americana</name>
    <name type="common">Avocado</name>
    <dbReference type="NCBI Taxonomy" id="3435"/>
    <lineage>
        <taxon>Eukaryota</taxon>
        <taxon>Viridiplantae</taxon>
        <taxon>Streptophyta</taxon>
        <taxon>Embryophyta</taxon>
        <taxon>Tracheophyta</taxon>
        <taxon>Spermatophyta</taxon>
        <taxon>Magnoliopsida</taxon>
        <taxon>Magnoliidae</taxon>
        <taxon>Laurales</taxon>
        <taxon>Lauraceae</taxon>
        <taxon>Persea</taxon>
    </lineage>
</organism>
<keyword evidence="2" id="KW-1185">Reference proteome</keyword>
<dbReference type="Proteomes" id="UP001234297">
    <property type="component" value="Chromosome 7"/>
</dbReference>
<protein>
    <submittedName>
        <fullName evidence="1">Uncharacterized protein</fullName>
    </submittedName>
</protein>
<evidence type="ECO:0000313" key="2">
    <source>
        <dbReference type="Proteomes" id="UP001234297"/>
    </source>
</evidence>
<proteinExistence type="predicted"/>
<evidence type="ECO:0000313" key="1">
    <source>
        <dbReference type="EMBL" id="KAJ8630901.1"/>
    </source>
</evidence>
<accession>A0ACC2LBV5</accession>
<reference evidence="1 2" key="1">
    <citation type="journal article" date="2022" name="Hortic Res">
        <title>A haplotype resolved chromosomal level avocado genome allows analysis of novel avocado genes.</title>
        <authorList>
            <person name="Nath O."/>
            <person name="Fletcher S.J."/>
            <person name="Hayward A."/>
            <person name="Shaw L.M."/>
            <person name="Masouleh A.K."/>
            <person name="Furtado A."/>
            <person name="Henry R.J."/>
            <person name="Mitter N."/>
        </authorList>
    </citation>
    <scope>NUCLEOTIDE SEQUENCE [LARGE SCALE GENOMIC DNA]</scope>
    <source>
        <strain evidence="2">cv. Hass</strain>
    </source>
</reference>
<sequence length="102" mass="11700">MKIGPSISVQPLEYDKRFEQYGSNFTFYNYNFPEQLPSESNHAYQVVVADPPYLEHGILGQSCETIEFLARPRESYLLLPTGEGQKWTAAELLNMHPCGFRP</sequence>
<gene>
    <name evidence="1" type="ORF">MRB53_024224</name>
</gene>
<comment type="caution">
    <text evidence="1">The sequence shown here is derived from an EMBL/GenBank/DDBJ whole genome shotgun (WGS) entry which is preliminary data.</text>
</comment>
<name>A0ACC2LBV5_PERAE</name>
<dbReference type="EMBL" id="CM056815">
    <property type="protein sequence ID" value="KAJ8630901.1"/>
    <property type="molecule type" value="Genomic_DNA"/>
</dbReference>